<proteinExistence type="predicted"/>
<dbReference type="GO" id="GO:0005737">
    <property type="term" value="C:cytoplasm"/>
    <property type="evidence" value="ECO:0007669"/>
    <property type="project" value="TreeGrafter"/>
</dbReference>
<protein>
    <submittedName>
        <fullName evidence="1">Uncharacterized protein</fullName>
    </submittedName>
</protein>
<dbReference type="Proteomes" id="UP000825729">
    <property type="component" value="Unassembled WGS sequence"/>
</dbReference>
<dbReference type="InterPro" id="IPR004993">
    <property type="entry name" value="GH3"/>
</dbReference>
<dbReference type="PANTHER" id="PTHR31901:SF5">
    <property type="entry name" value="JASMONOYL--L-AMINO ACID SYNTHETASE JAR1"/>
    <property type="match status" value="1"/>
</dbReference>
<dbReference type="AlphaFoldDB" id="A0AAV7FAI1"/>
<accession>A0AAV7FAI1</accession>
<evidence type="ECO:0000313" key="1">
    <source>
        <dbReference type="EMBL" id="KAG9457776.1"/>
    </source>
</evidence>
<gene>
    <name evidence="1" type="ORF">H6P81_002284</name>
</gene>
<reference evidence="1 2" key="1">
    <citation type="submission" date="2021-07" db="EMBL/GenBank/DDBJ databases">
        <title>The Aristolochia fimbriata genome: insights into angiosperm evolution, floral development and chemical biosynthesis.</title>
        <authorList>
            <person name="Jiao Y."/>
        </authorList>
    </citation>
    <scope>NUCLEOTIDE SEQUENCE [LARGE SCALE GENOMIC DNA]</scope>
    <source>
        <strain evidence="1">IBCAS-2021</strain>
        <tissue evidence="1">Leaf</tissue>
    </source>
</reference>
<evidence type="ECO:0000313" key="2">
    <source>
        <dbReference type="Proteomes" id="UP000825729"/>
    </source>
</evidence>
<name>A0AAV7FAI1_ARIFI</name>
<dbReference type="EMBL" id="JAINDJ010000002">
    <property type="protein sequence ID" value="KAG9457776.1"/>
    <property type="molecule type" value="Genomic_DNA"/>
</dbReference>
<dbReference type="PANTHER" id="PTHR31901">
    <property type="entry name" value="GH3 DOMAIN-CONTAINING PROTEIN"/>
    <property type="match status" value="1"/>
</dbReference>
<sequence>MEKASASRRLIQVFEAETRDAERVQRETLEKILKQNEETEYLKKFGLNGKWDEETFRKCVPLASHRDFEPYIQRIAEGDASPILAAKPFTVLTRSSGTSEGKPRFLPFNEALSQSMIQQYATLLAYTLREFSVEEGMVLKLLHASPRPKTKGGLDVGTLSSNILHNFPPPVDDKLQPCSPSQVLKASDYQQTLYCHFLCGLLCSDRVQFLQTLFFFQLVQAFRTFESIWEELCADIREGRLSTERVTDLL</sequence>
<organism evidence="1 2">
    <name type="scientific">Aristolochia fimbriata</name>
    <name type="common">White veined hardy Dutchman's pipe vine</name>
    <dbReference type="NCBI Taxonomy" id="158543"/>
    <lineage>
        <taxon>Eukaryota</taxon>
        <taxon>Viridiplantae</taxon>
        <taxon>Streptophyta</taxon>
        <taxon>Embryophyta</taxon>
        <taxon>Tracheophyta</taxon>
        <taxon>Spermatophyta</taxon>
        <taxon>Magnoliopsida</taxon>
        <taxon>Magnoliidae</taxon>
        <taxon>Piperales</taxon>
        <taxon>Aristolochiaceae</taxon>
        <taxon>Aristolochia</taxon>
    </lineage>
</organism>
<keyword evidence="2" id="KW-1185">Reference proteome</keyword>
<comment type="caution">
    <text evidence="1">The sequence shown here is derived from an EMBL/GenBank/DDBJ whole genome shotgun (WGS) entry which is preliminary data.</text>
</comment>
<dbReference type="GO" id="GO:0016881">
    <property type="term" value="F:acid-amino acid ligase activity"/>
    <property type="evidence" value="ECO:0007669"/>
    <property type="project" value="TreeGrafter"/>
</dbReference>
<dbReference type="Pfam" id="PF03321">
    <property type="entry name" value="GH3"/>
    <property type="match status" value="1"/>
</dbReference>